<proteinExistence type="predicted"/>
<dbReference type="Proteomes" id="UP000061010">
    <property type="component" value="Chromosome"/>
</dbReference>
<name>A0A0S1AV52_9GAMM</name>
<reference evidence="1 2" key="1">
    <citation type="journal article" date="2015" name="Genome Announc.">
        <title>Complete Genome Sequencing of Stenotrophomonas acidaminiphila ZAC14D2_NAIMI4_2, a Multidrug-Resistant Strain Isolated from Sediments of a Polluted River in Mexico, Uncovers New Antibiotic Resistance Genes and a Novel Class-II Lasso Peptide Biosynthesis Gene Cluster.</title>
        <authorList>
            <person name="Vinuesa P."/>
            <person name="Ochoa-Sanchez L.E."/>
        </authorList>
    </citation>
    <scope>NUCLEOTIDE SEQUENCE [LARGE SCALE GENOMIC DNA]</scope>
    <source>
        <strain evidence="1 2">ZAC14D2_NAIMI4_2</strain>
    </source>
</reference>
<evidence type="ECO:0000313" key="1">
    <source>
        <dbReference type="EMBL" id="ALJ26671.1"/>
    </source>
</evidence>
<protein>
    <submittedName>
        <fullName evidence="1">Transposase</fullName>
    </submittedName>
</protein>
<evidence type="ECO:0000313" key="2">
    <source>
        <dbReference type="Proteomes" id="UP000061010"/>
    </source>
</evidence>
<dbReference type="EMBL" id="CP012900">
    <property type="protein sequence ID" value="ALJ26671.1"/>
    <property type="molecule type" value="Genomic_DNA"/>
</dbReference>
<gene>
    <name evidence="1" type="ORF">AOT14_02100</name>
</gene>
<accession>A0A0S1AV52</accession>
<organism evidence="1 2">
    <name type="scientific">Stenotrophomonas acidaminiphila</name>
    <dbReference type="NCBI Taxonomy" id="128780"/>
    <lineage>
        <taxon>Bacteria</taxon>
        <taxon>Pseudomonadati</taxon>
        <taxon>Pseudomonadota</taxon>
        <taxon>Gammaproteobacteria</taxon>
        <taxon>Lysobacterales</taxon>
        <taxon>Lysobacteraceae</taxon>
        <taxon>Stenotrophomonas</taxon>
    </lineage>
</organism>
<dbReference type="KEGG" id="sacz:AOT14_02100"/>
<keyword evidence="2" id="KW-1185">Reference proteome</keyword>
<dbReference type="PATRIC" id="fig|128780.6.peg.213"/>
<dbReference type="AlphaFoldDB" id="A0A0S1AV52"/>
<sequence>MPDAKRIEKLEAEKIQPKKLPDERMFQDDVIKDALRKFVLRALAQRAQVRDLVAKEFSQQRARVAVRMGAWRSGTSAMTTG</sequence>